<keyword evidence="3" id="KW-0472">Membrane</keyword>
<organism evidence="5 6">
    <name type="scientific">Romboutsia weinsteinii</name>
    <dbReference type="NCBI Taxonomy" id="2020949"/>
    <lineage>
        <taxon>Bacteria</taxon>
        <taxon>Bacillati</taxon>
        <taxon>Bacillota</taxon>
        <taxon>Clostridia</taxon>
        <taxon>Peptostreptococcales</taxon>
        <taxon>Peptostreptococcaceae</taxon>
        <taxon>Romboutsia</taxon>
    </lineage>
</organism>
<reference evidence="5 6" key="1">
    <citation type="journal article" date="2017" name="Genome Announc.">
        <title>Draft Genome Sequence of Romboutsia weinsteinii sp. nov. Strain CCRI-19649(T) Isolated from Surface Water.</title>
        <authorList>
            <person name="Maheux A.F."/>
            <person name="Boudreau D.K."/>
            <person name="Berube E."/>
            <person name="Boissinot M."/>
            <person name="Cantin P."/>
            <person name="Raymond F."/>
            <person name="Corbeil J."/>
            <person name="Omar R.F."/>
            <person name="Bergeron M.G."/>
        </authorList>
    </citation>
    <scope>NUCLEOTIDE SEQUENCE [LARGE SCALE GENOMIC DNA]</scope>
    <source>
        <strain evidence="5 6">CCRI-19649</strain>
    </source>
</reference>
<dbReference type="RefSeq" id="WP_094369203.1">
    <property type="nucleotide sequence ID" value="NZ_NOJY02000002.1"/>
</dbReference>
<name>A0A371J9N2_9FIRM</name>
<keyword evidence="3" id="KW-1133">Transmembrane helix</keyword>
<keyword evidence="3" id="KW-0812">Transmembrane</keyword>
<evidence type="ECO:0000256" key="3">
    <source>
        <dbReference type="SAM" id="Phobius"/>
    </source>
</evidence>
<dbReference type="Pfam" id="PF04294">
    <property type="entry name" value="VanW"/>
    <property type="match status" value="1"/>
</dbReference>
<feature type="transmembrane region" description="Helical" evidence="3">
    <location>
        <begin position="7"/>
        <end position="27"/>
    </location>
</feature>
<dbReference type="InterPro" id="IPR052913">
    <property type="entry name" value="Glycopeptide_resist_protein"/>
</dbReference>
<dbReference type="Pfam" id="PF12229">
    <property type="entry name" value="PG_binding_4"/>
    <property type="match status" value="1"/>
</dbReference>
<dbReference type="Gene3D" id="2.20.230.10">
    <property type="entry name" value="Resuscitation-promoting factor rpfb"/>
    <property type="match status" value="1"/>
</dbReference>
<dbReference type="Proteomes" id="UP000215694">
    <property type="component" value="Unassembled WGS sequence"/>
</dbReference>
<accession>A0A371J9N2</accession>
<dbReference type="SMART" id="SM01208">
    <property type="entry name" value="G5"/>
    <property type="match status" value="1"/>
</dbReference>
<dbReference type="InterPro" id="IPR007391">
    <property type="entry name" value="Vancomycin_resist_VanW"/>
</dbReference>
<sequence length="492" mass="53990">MTSIKRNIYISIAIVIAIVGIFIGVMYSQINGDKISKNTYINEIDVSGMTKIEAIKELEKKYTIGNIKFSYSSDTWDISPKDISLKYNLEDTVEKAYKFNKGKSFGENLINTIKSNFGKVNNIEVSTEYNEEKLKDKIENIAKEIDVEVKDASISISGSNINITDDQPGLKVNVGDSVSEFKNKVSKGNLNPEIIVTKVEAKIKKEELESIDTVLGSHSTKFDGGTTGRNTNIRLAAERTSNVLLMPGESFSYNDHTGLRTIANGYKNAPVIVQGVVQEGVGGGVCQVSTTLYNATLYAGLEYVNLRNHSIPSSYAEKGRDATVADGSIDFVFKNNLSYPIYVNNYVSGNTVTCQIYGSYKDKQKIEIVTSTDGVSAAPTKKVDDPTLPQGQEKVLEKGRDGYTVSTYRVYKDGNGDVLKKEKVSTSYYPKKQGVIAVGTMQEAVQPPENQPPVEESKPPEENAESQTPQPNPPQEPVPQETAPEEPAPPQE</sequence>
<feature type="domain" description="G5" evidence="4">
    <location>
        <begin position="361"/>
        <end position="442"/>
    </location>
</feature>
<proteinExistence type="predicted"/>
<dbReference type="PANTHER" id="PTHR35788:SF1">
    <property type="entry name" value="EXPORTED PROTEIN"/>
    <property type="match status" value="1"/>
</dbReference>
<comment type="caution">
    <text evidence="5">The sequence shown here is derived from an EMBL/GenBank/DDBJ whole genome shotgun (WGS) entry which is preliminary data.</text>
</comment>
<dbReference type="PROSITE" id="PS51109">
    <property type="entry name" value="G5"/>
    <property type="match status" value="1"/>
</dbReference>
<gene>
    <name evidence="5" type="ORF">CHL78_001795</name>
</gene>
<keyword evidence="6" id="KW-1185">Reference proteome</keyword>
<dbReference type="EMBL" id="NOJY02000002">
    <property type="protein sequence ID" value="RDY29459.1"/>
    <property type="molecule type" value="Genomic_DNA"/>
</dbReference>
<dbReference type="GO" id="GO:0016787">
    <property type="term" value="F:hydrolase activity"/>
    <property type="evidence" value="ECO:0007669"/>
    <property type="project" value="UniProtKB-KW"/>
</dbReference>
<feature type="region of interest" description="Disordered" evidence="2">
    <location>
        <begin position="376"/>
        <end position="399"/>
    </location>
</feature>
<dbReference type="InterPro" id="IPR022029">
    <property type="entry name" value="YoaR-like_PG-bd"/>
</dbReference>
<evidence type="ECO:0000313" key="5">
    <source>
        <dbReference type="EMBL" id="RDY29459.1"/>
    </source>
</evidence>
<evidence type="ECO:0000256" key="1">
    <source>
        <dbReference type="ARBA" id="ARBA00022729"/>
    </source>
</evidence>
<evidence type="ECO:0000313" key="6">
    <source>
        <dbReference type="Proteomes" id="UP000215694"/>
    </source>
</evidence>
<evidence type="ECO:0000259" key="4">
    <source>
        <dbReference type="PROSITE" id="PS51109"/>
    </source>
</evidence>
<feature type="compositionally biased region" description="Low complexity" evidence="2">
    <location>
        <begin position="442"/>
        <end position="454"/>
    </location>
</feature>
<dbReference type="PANTHER" id="PTHR35788">
    <property type="entry name" value="EXPORTED PROTEIN-RELATED"/>
    <property type="match status" value="1"/>
</dbReference>
<dbReference type="InterPro" id="IPR011098">
    <property type="entry name" value="G5_dom"/>
</dbReference>
<dbReference type="AlphaFoldDB" id="A0A371J9N2"/>
<evidence type="ECO:0000256" key="2">
    <source>
        <dbReference type="SAM" id="MobiDB-lite"/>
    </source>
</evidence>
<protein>
    <submittedName>
        <fullName evidence="5">Hydrolase</fullName>
    </submittedName>
</protein>
<dbReference type="OrthoDB" id="9797191at2"/>
<dbReference type="Pfam" id="PF07501">
    <property type="entry name" value="G5"/>
    <property type="match status" value="1"/>
</dbReference>
<keyword evidence="5" id="KW-0378">Hydrolase</keyword>
<feature type="region of interest" description="Disordered" evidence="2">
    <location>
        <begin position="439"/>
        <end position="492"/>
    </location>
</feature>
<keyword evidence="1" id="KW-0732">Signal</keyword>